<sequence>DDGESQSGFHKSWTLLLVLFIVVPLFYVVWRVMQSTDPTLSSRDAEIVQAFRDRMKQLENTYQSQDPSLWKRTHLLLEKRLNNSRLHLEPAILLLTAGQEAEKALRCLSNEIADAFAFSQNAATIKIDGEDKAILDSDAVKLEVDNELS</sequence>
<dbReference type="GO" id="GO:0061024">
    <property type="term" value="P:membrane organization"/>
    <property type="evidence" value="ECO:0007669"/>
    <property type="project" value="TreeGrafter"/>
</dbReference>
<evidence type="ECO:0000256" key="6">
    <source>
        <dbReference type="ARBA" id="ARBA00022989"/>
    </source>
</evidence>
<dbReference type="PANTHER" id="PTHR18843">
    <property type="entry name" value="TORSIN-1A-INTERACTING PROTEIN"/>
    <property type="match status" value="1"/>
</dbReference>
<keyword evidence="3" id="KW-0597">Phosphoprotein</keyword>
<dbReference type="Proteomes" id="UP000557230">
    <property type="component" value="Unassembled WGS sequence"/>
</dbReference>
<feature type="non-terminal residue" evidence="16">
    <location>
        <position position="149"/>
    </location>
</feature>
<dbReference type="InterPro" id="IPR008662">
    <property type="entry name" value="TOIP1/2"/>
</dbReference>
<evidence type="ECO:0000256" key="1">
    <source>
        <dbReference type="ARBA" id="ARBA00007860"/>
    </source>
</evidence>
<reference evidence="16 17" key="1">
    <citation type="submission" date="2019-09" db="EMBL/GenBank/DDBJ databases">
        <title>Bird 10,000 Genomes (B10K) Project - Family phase.</title>
        <authorList>
            <person name="Zhang G."/>
        </authorList>
    </citation>
    <scope>NUCLEOTIDE SEQUENCE [LARGE SCALE GENOMIC DNA]</scope>
    <source>
        <strain evidence="16">B10K-DU-001-78</strain>
        <tissue evidence="16">Muscle</tissue>
    </source>
</reference>
<evidence type="ECO:0000313" key="17">
    <source>
        <dbReference type="Proteomes" id="UP000557230"/>
    </source>
</evidence>
<evidence type="ECO:0000256" key="5">
    <source>
        <dbReference type="ARBA" id="ARBA00022843"/>
    </source>
</evidence>
<evidence type="ECO:0000256" key="8">
    <source>
        <dbReference type="ARBA" id="ARBA00023136"/>
    </source>
</evidence>
<accession>A0A7L1GA20</accession>
<evidence type="ECO:0000256" key="11">
    <source>
        <dbReference type="ARBA" id="ARBA00037580"/>
    </source>
</evidence>
<name>A0A7L1GA20_9PICI</name>
<keyword evidence="8 14" id="KW-0472">Membrane</keyword>
<dbReference type="GO" id="GO:0001671">
    <property type="term" value="F:ATPase activator activity"/>
    <property type="evidence" value="ECO:0007669"/>
    <property type="project" value="InterPro"/>
</dbReference>
<evidence type="ECO:0000256" key="13">
    <source>
        <dbReference type="ARBA" id="ARBA00040724"/>
    </source>
</evidence>
<evidence type="ECO:0000256" key="10">
    <source>
        <dbReference type="ARBA" id="ARBA00023242"/>
    </source>
</evidence>
<dbReference type="GO" id="GO:0005637">
    <property type="term" value="C:nuclear inner membrane"/>
    <property type="evidence" value="ECO:0007669"/>
    <property type="project" value="UniProtKB-SubCell"/>
</dbReference>
<comment type="subcellular location">
    <subcellularLocation>
        <location evidence="12">Nucleus inner membrane</location>
        <topology evidence="12">Single-pass membrane protein</topology>
    </subcellularLocation>
</comment>
<evidence type="ECO:0000313" key="16">
    <source>
        <dbReference type="EMBL" id="NXN10857.1"/>
    </source>
</evidence>
<dbReference type="InterPro" id="IPR046753">
    <property type="entry name" value="TOIP1/2_C"/>
</dbReference>
<feature type="domain" description="Torsin-1A-interacting protein 1/2 AAA+ activator" evidence="15">
    <location>
        <begin position="43"/>
        <end position="149"/>
    </location>
</feature>
<comment type="caution">
    <text evidence="16">The sequence shown here is derived from an EMBL/GenBank/DDBJ whole genome shotgun (WGS) entry which is preliminary data.</text>
</comment>
<gene>
    <name evidence="16" type="primary">Tor1aip1</name>
    <name evidence="16" type="ORF">INDMAC_R14807</name>
</gene>
<evidence type="ECO:0000256" key="2">
    <source>
        <dbReference type="ARBA" id="ARBA00022499"/>
    </source>
</evidence>
<keyword evidence="5" id="KW-0832">Ubl conjugation</keyword>
<keyword evidence="2" id="KW-1017">Isopeptide bond</keyword>
<dbReference type="PANTHER" id="PTHR18843:SF6">
    <property type="entry name" value="TORSIN-1A-INTERACTING PROTEIN 1"/>
    <property type="match status" value="1"/>
</dbReference>
<evidence type="ECO:0000256" key="14">
    <source>
        <dbReference type="SAM" id="Phobius"/>
    </source>
</evidence>
<evidence type="ECO:0000259" key="15">
    <source>
        <dbReference type="Pfam" id="PF05609"/>
    </source>
</evidence>
<evidence type="ECO:0000256" key="7">
    <source>
        <dbReference type="ARBA" id="ARBA00023054"/>
    </source>
</evidence>
<dbReference type="Gene3D" id="3.40.50.12190">
    <property type="match status" value="1"/>
</dbReference>
<feature type="non-terminal residue" evidence="16">
    <location>
        <position position="1"/>
    </location>
</feature>
<keyword evidence="9" id="KW-0325">Glycoprotein</keyword>
<proteinExistence type="inferred from homology"/>
<comment type="function">
    <text evidence="11">Required for nuclear membrane integrity. Induces TOR1A and TOR1B ATPase activity and is required for their location on the nuclear membrane. Binds to A- and B-type lamins. Possible role in membrane attachment and assembly of the nuclear lamina.</text>
</comment>
<protein>
    <recommendedName>
        <fullName evidence="13">Torsin-1A-interacting protein 1</fullName>
    </recommendedName>
</protein>
<keyword evidence="10" id="KW-0539">Nucleus</keyword>
<feature type="transmembrane region" description="Helical" evidence="14">
    <location>
        <begin position="12"/>
        <end position="33"/>
    </location>
</feature>
<keyword evidence="4 14" id="KW-0812">Transmembrane</keyword>
<evidence type="ECO:0000256" key="9">
    <source>
        <dbReference type="ARBA" id="ARBA00023180"/>
    </source>
</evidence>
<dbReference type="EMBL" id="VXBD01005443">
    <property type="protein sequence ID" value="NXN10857.1"/>
    <property type="molecule type" value="Genomic_DNA"/>
</dbReference>
<keyword evidence="6 14" id="KW-1133">Transmembrane helix</keyword>
<evidence type="ECO:0000256" key="12">
    <source>
        <dbReference type="ARBA" id="ARBA00037876"/>
    </source>
</evidence>
<dbReference type="AlphaFoldDB" id="A0A7L1GA20"/>
<keyword evidence="7" id="KW-0175">Coiled coil</keyword>
<comment type="similarity">
    <text evidence="1">Belongs to the TOR1AIP family.</text>
</comment>
<dbReference type="Pfam" id="PF05609">
    <property type="entry name" value="LAP1_C"/>
    <property type="match status" value="1"/>
</dbReference>
<dbReference type="InterPro" id="IPR038599">
    <property type="entry name" value="LAP1C-like_C_sf"/>
</dbReference>
<dbReference type="OrthoDB" id="6258998at2759"/>
<evidence type="ECO:0000256" key="3">
    <source>
        <dbReference type="ARBA" id="ARBA00022553"/>
    </source>
</evidence>
<keyword evidence="17" id="KW-1185">Reference proteome</keyword>
<evidence type="ECO:0000256" key="4">
    <source>
        <dbReference type="ARBA" id="ARBA00022692"/>
    </source>
</evidence>
<organism evidence="16 17">
    <name type="scientific">Indicator maculatus</name>
    <name type="common">spotted honeyguide</name>
    <dbReference type="NCBI Taxonomy" id="545262"/>
    <lineage>
        <taxon>Eukaryota</taxon>
        <taxon>Metazoa</taxon>
        <taxon>Chordata</taxon>
        <taxon>Craniata</taxon>
        <taxon>Vertebrata</taxon>
        <taxon>Euteleostomi</taxon>
        <taxon>Archelosauria</taxon>
        <taxon>Archosauria</taxon>
        <taxon>Dinosauria</taxon>
        <taxon>Saurischia</taxon>
        <taxon>Theropoda</taxon>
        <taxon>Coelurosauria</taxon>
        <taxon>Aves</taxon>
        <taxon>Neognathae</taxon>
        <taxon>Neoaves</taxon>
        <taxon>Telluraves</taxon>
        <taxon>Coraciimorphae</taxon>
        <taxon>Piciformes</taxon>
        <taxon>Indicatoridae</taxon>
        <taxon>Indicator</taxon>
    </lineage>
</organism>